<evidence type="ECO:0000313" key="3">
    <source>
        <dbReference type="EMBL" id="ORV67416.1"/>
    </source>
</evidence>
<comment type="caution">
    <text evidence="3">The sequence shown here is derived from an EMBL/GenBank/DDBJ whole genome shotgun (WGS) entry which is preliminary data.</text>
</comment>
<protein>
    <submittedName>
        <fullName evidence="3">PE family protein</fullName>
    </submittedName>
</protein>
<feature type="domain" description="PE" evidence="2">
    <location>
        <begin position="4"/>
        <end position="94"/>
    </location>
</feature>
<dbReference type="Proteomes" id="UP000193928">
    <property type="component" value="Unassembled WGS sequence"/>
</dbReference>
<proteinExistence type="predicted"/>
<keyword evidence="4" id="KW-1185">Reference proteome</keyword>
<dbReference type="EMBL" id="LQOY01000245">
    <property type="protein sequence ID" value="ORV67416.1"/>
    <property type="molecule type" value="Genomic_DNA"/>
</dbReference>
<gene>
    <name evidence="3" type="ORF">AWC08_08475</name>
</gene>
<dbReference type="Pfam" id="PF00934">
    <property type="entry name" value="PE"/>
    <property type="match status" value="1"/>
</dbReference>
<dbReference type="RefSeq" id="WP_142283935.1">
    <property type="nucleotide sequence ID" value="NZ_LQOY01000245.1"/>
</dbReference>
<dbReference type="InterPro" id="IPR000084">
    <property type="entry name" value="PE-PGRS_N"/>
</dbReference>
<organism evidence="3 4">
    <name type="scientific">Mycobacterium gordonae</name>
    <dbReference type="NCBI Taxonomy" id="1778"/>
    <lineage>
        <taxon>Bacteria</taxon>
        <taxon>Bacillati</taxon>
        <taxon>Actinomycetota</taxon>
        <taxon>Actinomycetes</taxon>
        <taxon>Mycobacteriales</taxon>
        <taxon>Mycobacteriaceae</taxon>
        <taxon>Mycobacterium</taxon>
    </lineage>
</organism>
<evidence type="ECO:0000313" key="4">
    <source>
        <dbReference type="Proteomes" id="UP000193928"/>
    </source>
</evidence>
<dbReference type="InterPro" id="IPR038332">
    <property type="entry name" value="PPE_sf"/>
</dbReference>
<dbReference type="Gene3D" id="1.10.287.850">
    <property type="entry name" value="HP0062-like domain"/>
    <property type="match status" value="1"/>
</dbReference>
<feature type="non-terminal residue" evidence="3">
    <location>
        <position position="149"/>
    </location>
</feature>
<dbReference type="SUPFAM" id="SSF140459">
    <property type="entry name" value="PE/PPE dimer-like"/>
    <property type="match status" value="1"/>
</dbReference>
<dbReference type="AlphaFoldDB" id="A0A1X1VEI0"/>
<feature type="compositionally biased region" description="Gly residues" evidence="1">
    <location>
        <begin position="121"/>
        <end position="149"/>
    </location>
</feature>
<name>A0A1X1VEI0_MYCGO</name>
<accession>A0A1X1VEI0</accession>
<evidence type="ECO:0000259" key="2">
    <source>
        <dbReference type="Pfam" id="PF00934"/>
    </source>
</evidence>
<sequence>MAFLSTIPDQMTAAVTTLSNIGSALTTANAAAAAPTIQLLAAANDEVSTAIAALFSGHALTYQGVGAHAAAFHSQFAQALNAGAAAYAEAEAANVSPLQLALNEINGPVQTLTGRPLVGDGANGTPGTGQNGAPGGWLLGNGGAGGSGA</sequence>
<evidence type="ECO:0000256" key="1">
    <source>
        <dbReference type="SAM" id="MobiDB-lite"/>
    </source>
</evidence>
<feature type="region of interest" description="Disordered" evidence="1">
    <location>
        <begin position="113"/>
        <end position="149"/>
    </location>
</feature>
<reference evidence="3 4" key="1">
    <citation type="submission" date="2016-01" db="EMBL/GenBank/DDBJ databases">
        <title>The new phylogeny of the genus Mycobacterium.</title>
        <authorList>
            <person name="Tarcisio F."/>
            <person name="Conor M."/>
            <person name="Antonella G."/>
            <person name="Elisabetta G."/>
            <person name="Giulia F.S."/>
            <person name="Sara T."/>
            <person name="Anna F."/>
            <person name="Clotilde B."/>
            <person name="Roberto B."/>
            <person name="Veronica D.S."/>
            <person name="Fabio R."/>
            <person name="Monica P."/>
            <person name="Olivier J."/>
            <person name="Enrico T."/>
            <person name="Nicola S."/>
        </authorList>
    </citation>
    <scope>NUCLEOTIDE SEQUENCE [LARGE SCALE GENOMIC DNA]</scope>
    <source>
        <strain evidence="3 4">DSM 44160</strain>
    </source>
</reference>